<evidence type="ECO:0000256" key="4">
    <source>
        <dbReference type="ARBA" id="ARBA00023125"/>
    </source>
</evidence>
<dbReference type="PANTHER" id="PTHR43133">
    <property type="entry name" value="RNA POLYMERASE ECF-TYPE SIGMA FACTO"/>
    <property type="match status" value="1"/>
</dbReference>
<evidence type="ECO:0000256" key="6">
    <source>
        <dbReference type="RuleBase" id="RU000716"/>
    </source>
</evidence>
<sequence>MTHEDLIEAIAERRDREAFRLLFEHFAPRLKSYLMRLGADPAAAEDVAQEAMVMVWRKAESFDRRQAGASTWIFTIARNKRIDRLRREKRPELDPNDPGLVPSEEPAPDRSLQTAQAGARVAAAMRALPDEQAELVRRAFYEDLSHSQIAEESGLPLGTVKSRIRLALSRLRHEMRDFE</sequence>
<dbReference type="GO" id="GO:0003677">
    <property type="term" value="F:DNA binding"/>
    <property type="evidence" value="ECO:0007669"/>
    <property type="project" value="UniProtKB-KW"/>
</dbReference>
<gene>
    <name evidence="10" type="ORF">NUH88_12960</name>
</gene>
<dbReference type="NCBIfam" id="TIGR02937">
    <property type="entry name" value="sigma70-ECF"/>
    <property type="match status" value="1"/>
</dbReference>
<dbReference type="GO" id="GO:0006352">
    <property type="term" value="P:DNA-templated transcription initiation"/>
    <property type="evidence" value="ECO:0007669"/>
    <property type="project" value="InterPro"/>
</dbReference>
<dbReference type="Pfam" id="PF04542">
    <property type="entry name" value="Sigma70_r2"/>
    <property type="match status" value="1"/>
</dbReference>
<evidence type="ECO:0000313" key="11">
    <source>
        <dbReference type="Proteomes" id="UP001060336"/>
    </source>
</evidence>
<feature type="domain" description="RNA polymerase sigma-70 region 4" evidence="9">
    <location>
        <begin position="124"/>
        <end position="173"/>
    </location>
</feature>
<dbReference type="InterPro" id="IPR013325">
    <property type="entry name" value="RNA_pol_sigma_r2"/>
</dbReference>
<evidence type="ECO:0000256" key="7">
    <source>
        <dbReference type="SAM" id="MobiDB-lite"/>
    </source>
</evidence>
<dbReference type="RefSeq" id="WP_257772205.1">
    <property type="nucleotide sequence ID" value="NZ_CP102480.1"/>
</dbReference>
<dbReference type="SUPFAM" id="SSF88946">
    <property type="entry name" value="Sigma2 domain of RNA polymerase sigma factors"/>
    <property type="match status" value="1"/>
</dbReference>
<evidence type="ECO:0000256" key="5">
    <source>
        <dbReference type="ARBA" id="ARBA00023163"/>
    </source>
</evidence>
<dbReference type="InterPro" id="IPR039425">
    <property type="entry name" value="RNA_pol_sigma-70-like"/>
</dbReference>
<protein>
    <recommendedName>
        <fullName evidence="6">RNA polymerase sigma factor</fullName>
    </recommendedName>
</protein>
<dbReference type="KEGG" id="naci:NUH88_12960"/>
<organism evidence="10 11">
    <name type="scientific">Nisaea acidiphila</name>
    <dbReference type="NCBI Taxonomy" id="1862145"/>
    <lineage>
        <taxon>Bacteria</taxon>
        <taxon>Pseudomonadati</taxon>
        <taxon>Pseudomonadota</taxon>
        <taxon>Alphaproteobacteria</taxon>
        <taxon>Rhodospirillales</taxon>
        <taxon>Thalassobaculaceae</taxon>
        <taxon>Nisaea</taxon>
    </lineage>
</organism>
<dbReference type="PROSITE" id="PS01063">
    <property type="entry name" value="SIGMA70_ECF"/>
    <property type="match status" value="1"/>
</dbReference>
<dbReference type="InterPro" id="IPR013324">
    <property type="entry name" value="RNA_pol_sigma_r3/r4-like"/>
</dbReference>
<evidence type="ECO:0000259" key="9">
    <source>
        <dbReference type="Pfam" id="PF04545"/>
    </source>
</evidence>
<dbReference type="InterPro" id="IPR036388">
    <property type="entry name" value="WH-like_DNA-bd_sf"/>
</dbReference>
<keyword evidence="2 6" id="KW-0805">Transcription regulation</keyword>
<evidence type="ECO:0000256" key="2">
    <source>
        <dbReference type="ARBA" id="ARBA00023015"/>
    </source>
</evidence>
<evidence type="ECO:0000256" key="1">
    <source>
        <dbReference type="ARBA" id="ARBA00010641"/>
    </source>
</evidence>
<name>A0A9J7AXW4_9PROT</name>
<dbReference type="Proteomes" id="UP001060336">
    <property type="component" value="Chromosome"/>
</dbReference>
<dbReference type="InterPro" id="IPR000838">
    <property type="entry name" value="RNA_pol_sigma70_ECF_CS"/>
</dbReference>
<keyword evidence="3 6" id="KW-0731">Sigma factor</keyword>
<keyword evidence="11" id="KW-1185">Reference proteome</keyword>
<dbReference type="PANTHER" id="PTHR43133:SF62">
    <property type="entry name" value="RNA POLYMERASE SIGMA FACTOR SIGZ"/>
    <property type="match status" value="1"/>
</dbReference>
<accession>A0A9J7AXW4</accession>
<evidence type="ECO:0000313" key="10">
    <source>
        <dbReference type="EMBL" id="UUX52239.1"/>
    </source>
</evidence>
<dbReference type="Gene3D" id="1.10.1740.10">
    <property type="match status" value="1"/>
</dbReference>
<keyword evidence="4 6" id="KW-0238">DNA-binding</keyword>
<dbReference type="InterPro" id="IPR014284">
    <property type="entry name" value="RNA_pol_sigma-70_dom"/>
</dbReference>
<evidence type="ECO:0000259" key="8">
    <source>
        <dbReference type="Pfam" id="PF04542"/>
    </source>
</evidence>
<dbReference type="EMBL" id="CP102480">
    <property type="protein sequence ID" value="UUX52239.1"/>
    <property type="molecule type" value="Genomic_DNA"/>
</dbReference>
<dbReference type="Gene3D" id="1.10.10.10">
    <property type="entry name" value="Winged helix-like DNA-binding domain superfamily/Winged helix DNA-binding domain"/>
    <property type="match status" value="1"/>
</dbReference>
<dbReference type="InterPro" id="IPR007627">
    <property type="entry name" value="RNA_pol_sigma70_r2"/>
</dbReference>
<dbReference type="GO" id="GO:0016987">
    <property type="term" value="F:sigma factor activity"/>
    <property type="evidence" value="ECO:0007669"/>
    <property type="project" value="UniProtKB-KW"/>
</dbReference>
<comment type="similarity">
    <text evidence="1 6">Belongs to the sigma-70 factor family. ECF subfamily.</text>
</comment>
<dbReference type="Pfam" id="PF04545">
    <property type="entry name" value="Sigma70_r4"/>
    <property type="match status" value="1"/>
</dbReference>
<feature type="region of interest" description="Disordered" evidence="7">
    <location>
        <begin position="86"/>
        <end position="115"/>
    </location>
</feature>
<feature type="domain" description="RNA polymerase sigma-70 region 2" evidence="8">
    <location>
        <begin position="22"/>
        <end position="90"/>
    </location>
</feature>
<dbReference type="SUPFAM" id="SSF88659">
    <property type="entry name" value="Sigma3 and sigma4 domains of RNA polymerase sigma factors"/>
    <property type="match status" value="1"/>
</dbReference>
<dbReference type="AlphaFoldDB" id="A0A9J7AXW4"/>
<dbReference type="CDD" id="cd06171">
    <property type="entry name" value="Sigma70_r4"/>
    <property type="match status" value="1"/>
</dbReference>
<proteinExistence type="inferred from homology"/>
<dbReference type="InterPro" id="IPR007630">
    <property type="entry name" value="RNA_pol_sigma70_r4"/>
</dbReference>
<evidence type="ECO:0000256" key="3">
    <source>
        <dbReference type="ARBA" id="ARBA00023082"/>
    </source>
</evidence>
<reference evidence="10" key="1">
    <citation type="submission" date="2022-08" db="EMBL/GenBank/DDBJ databases">
        <title>Nisaea acidiphila sp. nov., isolated from a marine algal debris and emended description of the genus Nisaea Urios et al. 2008.</title>
        <authorList>
            <person name="Kwon K."/>
        </authorList>
    </citation>
    <scope>NUCLEOTIDE SEQUENCE</scope>
    <source>
        <strain evidence="10">MEBiC11861</strain>
    </source>
</reference>
<keyword evidence="5 6" id="KW-0804">Transcription</keyword>